<dbReference type="GeneID" id="136088592"/>
<protein>
    <submittedName>
        <fullName evidence="2">Uncharacterized protein LOC136088592</fullName>
    </submittedName>
</protein>
<evidence type="ECO:0000313" key="1">
    <source>
        <dbReference type="Proteomes" id="UP001652625"/>
    </source>
</evidence>
<dbReference type="RefSeq" id="XP_065668679.1">
    <property type="nucleotide sequence ID" value="XM_065812607.1"/>
</dbReference>
<reference evidence="2" key="1">
    <citation type="submission" date="2025-08" db="UniProtKB">
        <authorList>
            <consortium name="RefSeq"/>
        </authorList>
    </citation>
    <scope>IDENTIFICATION</scope>
</reference>
<proteinExistence type="predicted"/>
<evidence type="ECO:0000313" key="2">
    <source>
        <dbReference type="RefSeq" id="XP_065668679.1"/>
    </source>
</evidence>
<sequence>MAKYENTLVNCCICDSNCGEKIVCWKIFCVDDEELTVQGLYDMVLSSSNETNLQLSDHFLEKCKVGISSENLYSVDGFRMKVKQLVAIFGHFVKFYVNKTILNESESSVTNANKNAFDVMVEVQKSLSTRIIPELKNPHNKKDELFNSLIKFIEKSEFKWTFSEISSNMGLNTINILTDVLWYIDGHYEKFAERYCGIPKVFYQFTNYNKPERYKHRKRHISSLSVDILNSHSQRLFGNLQSGFWNHPKWKPFKQEVELLAQGLQKYCNVIKSKRSQVLINHHTNEQVRCISNALNIMYIPARHTLSEDITNLSDIINSGEIDQIYLLEELDLLSNDRRRRYEYIEEVKKGLNVPTILVTYSPGSNLCNLQWIWHTSAIDINSALHSSQPLIETIKLQIPKYHSRAMRKAAFEKYGLITPSVKKSILRHMYKDLAGDVSAADTLSQAEVDNRVDIFFDLEDPDLIYDFRELYAGRHTQFDTFWAKAKEFLEEDIGTAVDDRRHSQVVHLAKAVSVRDFRDQVAAKLSDNTPIPSKSYIQLQFMPARKETKTSQRYTGILNVKRMVQQRQWRKQHPDSHYAACIFRYQREFALKTRDVSILVCADDKHRIKVGEPLCPVASVERGRQVLVHGKTLFQVSDHDFTRFSMIPSVSLVVDIPEKISESWYDGQVNVAYKDSAFEPSSPIRHAAELANLISEAAKVKSVLFIYSDGGPDHRVTYMSVKLSMISLFLYLDLDYLCAARTAPYHSYRNPAERVMSILNMGLQSVGVARDRMVDSSEKAIKSCNSVAKIRVIAEKHNLREDILDSIEPVKILLSKITERLQLKDKKFNVMQSASEELQNEVWSCLNRLDSEFNLSYSEKISLNCLTPILKQFLSHCCRQRHYFFEVKKCGNPECEICGRLRLSTEEFSKIKLFPDPMMKDDGHFKSFEDIHGTETSENDRPSLKKSKSSSLPFYATVQHAKNSGMMLCCDECGMWRIIYASRKLKTDERQLLEYALDGLCFSCGSLLQDTELPEGLQGVVFVRSMNCGEPVEPLYYSANYVDICVYCSADLPIATHKKDYFPQCDECCSQPNIPRRTTKKK</sequence>
<name>A0ABM4D337_HYDVU</name>
<organism evidence="1 2">
    <name type="scientific">Hydra vulgaris</name>
    <name type="common">Hydra</name>
    <name type="synonym">Hydra attenuata</name>
    <dbReference type="NCBI Taxonomy" id="6087"/>
    <lineage>
        <taxon>Eukaryota</taxon>
        <taxon>Metazoa</taxon>
        <taxon>Cnidaria</taxon>
        <taxon>Hydrozoa</taxon>
        <taxon>Hydroidolina</taxon>
        <taxon>Anthoathecata</taxon>
        <taxon>Aplanulata</taxon>
        <taxon>Hydridae</taxon>
        <taxon>Hydra</taxon>
    </lineage>
</organism>
<accession>A0ABM4D337</accession>
<dbReference type="Proteomes" id="UP001652625">
    <property type="component" value="Chromosome 12"/>
</dbReference>
<keyword evidence="1" id="KW-1185">Reference proteome</keyword>
<gene>
    <name evidence="2" type="primary">LOC136088592</name>
</gene>